<feature type="domain" description="Organic solvent tolerance-like N-terminal" evidence="1">
    <location>
        <begin position="114"/>
        <end position="209"/>
    </location>
</feature>
<dbReference type="EMBL" id="AP014608">
    <property type="protein sequence ID" value="BBA16964.1"/>
    <property type="molecule type" value="Genomic_DNA"/>
</dbReference>
<organism evidence="2 3">
    <name type="scientific">Blattabacterium cuenoti STAT</name>
    <dbReference type="NCBI Taxonomy" id="1457030"/>
    <lineage>
        <taxon>Bacteria</taxon>
        <taxon>Pseudomonadati</taxon>
        <taxon>Bacteroidota</taxon>
        <taxon>Flavobacteriia</taxon>
        <taxon>Flavobacteriales</taxon>
        <taxon>Blattabacteriaceae</taxon>
        <taxon>Blattabacterium</taxon>
    </lineage>
</organism>
<dbReference type="Gene3D" id="2.60.450.10">
    <property type="entry name" value="Lipopolysaccharide (LPS) transport protein A like domain"/>
    <property type="match status" value="1"/>
</dbReference>
<proteinExistence type="predicted"/>
<keyword evidence="3" id="KW-1185">Reference proteome</keyword>
<dbReference type="InterPro" id="IPR005653">
    <property type="entry name" value="OstA-like_N"/>
</dbReference>
<dbReference type="OrthoDB" id="9805931at2"/>
<protein>
    <recommendedName>
        <fullName evidence="1">Organic solvent tolerance-like N-terminal domain-containing protein</fullName>
    </recommendedName>
</protein>
<dbReference type="RefSeq" id="WP_119305266.1">
    <property type="nucleotide sequence ID" value="NZ_AP014608.1"/>
</dbReference>
<accession>A0A224AJC4</accession>
<dbReference type="Proteomes" id="UP000263619">
    <property type="component" value="Chromosome"/>
</dbReference>
<dbReference type="AlphaFoldDB" id="A0A224AJC4"/>
<sequence length="572" mass="68257">MKYGFFIFIILLLFSLNKTFSISNKKIKSIQIIHADLIQNNVENQIFVLIGNVHLKYDNYHLFCDKIIYNKKDNKYRGYGNVRLSSGKNKIISQNIVGNFINFQLSGKVVLYIHQGKIKLTSDIVNFFFKKKLFQAINHVVLFFNKIKLTTNILEYDLVLNQIFYKKNSVIYYRDYTISSKEGFFYINKKKIELKDEIKLINQNYTVYTNTVKYLFEKDQIYFDNPTIIVQNTNINHFIYTKKALFSIQKKIFLFKKYVSIHYNDQIIKGEYLFFDQKKNFGFMKNIFLENAKKKYFLISGYGEFDFHSDSLIFQKNPRVIKILKNNSIFIYSNILKVNLKKNDTFSLQGFSIKIFFMNENETKTIVQGICNLFHYESSNDDMKFYGNPIFWLFHNQKITGKTIYIQNDEKNNFLIKNIKIIGDTSYIEKINSEEFNQTEGDIITGFFNKENFLEKVIIQGNVNSIFFLSFNSSKEKKIINKSYCEILSIYLDKSKKIRKIFCEKKAYSELIPVDQKTPKKFFYLSNFNWKEESKPKKNQKLMIYKEMEKYKKEGLLEKQIIKNMINRKKFL</sequence>
<evidence type="ECO:0000313" key="3">
    <source>
        <dbReference type="Proteomes" id="UP000263619"/>
    </source>
</evidence>
<gene>
    <name evidence="2" type="ORF">STAT_017</name>
</gene>
<reference evidence="2 3" key="1">
    <citation type="submission" date="2014-06" db="EMBL/GenBank/DDBJ databases">
        <title>Genome sequence of the intracellular symbiont Blattabacterium cuenoti, strain STAT from the wood feeding cockroach Salganea taiwanensis taiwanensis.</title>
        <authorList>
            <person name="Kinjo Y."/>
            <person name="Ohkuma M."/>
            <person name="Tokuda G."/>
        </authorList>
    </citation>
    <scope>NUCLEOTIDE SEQUENCE [LARGE SCALE GENOMIC DNA]</scope>
    <source>
        <strain evidence="2 3">STAT</strain>
    </source>
</reference>
<feature type="domain" description="Organic solvent tolerance-like N-terminal" evidence="1">
    <location>
        <begin position="30"/>
        <end position="93"/>
    </location>
</feature>
<dbReference type="Pfam" id="PF13100">
    <property type="entry name" value="OstA_2"/>
    <property type="match status" value="2"/>
</dbReference>
<evidence type="ECO:0000259" key="1">
    <source>
        <dbReference type="Pfam" id="PF13100"/>
    </source>
</evidence>
<name>A0A224AJC4_9FLAO</name>
<evidence type="ECO:0000313" key="2">
    <source>
        <dbReference type="EMBL" id="BBA16964.1"/>
    </source>
</evidence>